<dbReference type="InterPro" id="IPR010985">
    <property type="entry name" value="Ribbon_hlx_hlx"/>
</dbReference>
<evidence type="ECO:0000313" key="2">
    <source>
        <dbReference type="EMBL" id="AGY58134.1"/>
    </source>
</evidence>
<accession>U5QKI5</accession>
<sequence>MSSGVTSEATMSRLTIEVTEQQHQSIKAMAALQGLSIKEYVLARLLDEPDNTAKLQQLREKIALASASIAAGKGLAYSNGETLAQDVIARGEQRLNRDS</sequence>
<keyword evidence="1" id="KW-1277">Toxin-antitoxin system</keyword>
<dbReference type="HOGENOM" id="CLU_192233_0_0_3"/>
<reference evidence="2 3" key="1">
    <citation type="journal article" date="2013" name="PLoS ONE">
        <title>Cultivation and Complete Genome Sequencing of Gloeobacter kilaueensis sp. nov., from a Lava Cave in Kilauea Caldera, Hawai'i.</title>
        <authorList>
            <person name="Saw J.H."/>
            <person name="Schatz M."/>
            <person name="Brown M.V."/>
            <person name="Kunkel D.D."/>
            <person name="Foster J.S."/>
            <person name="Shick H."/>
            <person name="Christensen S."/>
            <person name="Hou S."/>
            <person name="Wan X."/>
            <person name="Donachie S.P."/>
        </authorList>
    </citation>
    <scope>NUCLEOTIDE SEQUENCE [LARGE SCALE GENOMIC DNA]</scope>
    <source>
        <strain evidence="3">JS</strain>
    </source>
</reference>
<keyword evidence="3" id="KW-1185">Reference proteome</keyword>
<dbReference type="InterPro" id="IPR022789">
    <property type="entry name" value="ParD"/>
</dbReference>
<evidence type="ECO:0000256" key="1">
    <source>
        <dbReference type="ARBA" id="ARBA00022649"/>
    </source>
</evidence>
<evidence type="ECO:0000313" key="3">
    <source>
        <dbReference type="Proteomes" id="UP000017396"/>
    </source>
</evidence>
<dbReference type="AlphaFoldDB" id="U5QKI5"/>
<protein>
    <submittedName>
        <fullName evidence="2">Plasmid stabilization protein</fullName>
    </submittedName>
</protein>
<dbReference type="Gene3D" id="6.10.180.10">
    <property type="entry name" value="Antitoxin ParD"/>
    <property type="match status" value="1"/>
</dbReference>
<dbReference type="KEGG" id="glj:GKIL_1888"/>
<dbReference type="STRING" id="1183438.GKIL_1888"/>
<name>U5QKI5_GLOK1</name>
<dbReference type="EMBL" id="CP003587">
    <property type="protein sequence ID" value="AGY58134.1"/>
    <property type="molecule type" value="Genomic_DNA"/>
</dbReference>
<organism evidence="2 3">
    <name type="scientific">Gloeobacter kilaueensis (strain ATCC BAA-2537 / CCAP 1431/1 / ULC 316 / JS1)</name>
    <dbReference type="NCBI Taxonomy" id="1183438"/>
    <lineage>
        <taxon>Bacteria</taxon>
        <taxon>Bacillati</taxon>
        <taxon>Cyanobacteriota</taxon>
        <taxon>Cyanophyceae</taxon>
        <taxon>Gloeobacterales</taxon>
        <taxon>Gloeobacteraceae</taxon>
        <taxon>Gloeobacter</taxon>
    </lineage>
</organism>
<dbReference type="Proteomes" id="UP000017396">
    <property type="component" value="Chromosome"/>
</dbReference>
<gene>
    <name evidence="2" type="ORF">GKIL_1888</name>
</gene>
<dbReference type="Pfam" id="PF09386">
    <property type="entry name" value="ParD"/>
    <property type="match status" value="1"/>
</dbReference>
<dbReference type="SUPFAM" id="SSF47598">
    <property type="entry name" value="Ribbon-helix-helix"/>
    <property type="match status" value="1"/>
</dbReference>
<dbReference type="InterPro" id="IPR038296">
    <property type="entry name" value="ParD_sf"/>
</dbReference>
<dbReference type="GO" id="GO:0006355">
    <property type="term" value="P:regulation of DNA-templated transcription"/>
    <property type="evidence" value="ECO:0007669"/>
    <property type="project" value="InterPro"/>
</dbReference>
<proteinExistence type="predicted"/>